<dbReference type="Proteomes" id="UP000785679">
    <property type="component" value="Unassembled WGS sequence"/>
</dbReference>
<proteinExistence type="predicted"/>
<gene>
    <name evidence="1" type="ORF">FGO68_gene7499</name>
</gene>
<dbReference type="EMBL" id="RRYP01001009">
    <property type="protein sequence ID" value="TNV86535.1"/>
    <property type="molecule type" value="Genomic_DNA"/>
</dbReference>
<reference evidence="1" key="1">
    <citation type="submission" date="2019-06" db="EMBL/GenBank/DDBJ databases">
        <authorList>
            <person name="Zheng W."/>
        </authorList>
    </citation>
    <scope>NUCLEOTIDE SEQUENCE</scope>
    <source>
        <strain evidence="1">QDHG01</strain>
    </source>
</reference>
<protein>
    <submittedName>
        <fullName evidence="1">Uncharacterized protein</fullName>
    </submittedName>
</protein>
<comment type="caution">
    <text evidence="1">The sequence shown here is derived from an EMBL/GenBank/DDBJ whole genome shotgun (WGS) entry which is preliminary data.</text>
</comment>
<keyword evidence="2" id="KW-1185">Reference proteome</keyword>
<evidence type="ECO:0000313" key="1">
    <source>
        <dbReference type="EMBL" id="TNV86535.1"/>
    </source>
</evidence>
<evidence type="ECO:0000313" key="2">
    <source>
        <dbReference type="Proteomes" id="UP000785679"/>
    </source>
</evidence>
<name>A0A8J8P5P2_HALGN</name>
<dbReference type="AlphaFoldDB" id="A0A8J8P5P2"/>
<organism evidence="1 2">
    <name type="scientific">Halteria grandinella</name>
    <dbReference type="NCBI Taxonomy" id="5974"/>
    <lineage>
        <taxon>Eukaryota</taxon>
        <taxon>Sar</taxon>
        <taxon>Alveolata</taxon>
        <taxon>Ciliophora</taxon>
        <taxon>Intramacronucleata</taxon>
        <taxon>Spirotrichea</taxon>
        <taxon>Stichotrichia</taxon>
        <taxon>Sporadotrichida</taxon>
        <taxon>Halteriidae</taxon>
        <taxon>Halteria</taxon>
    </lineage>
</organism>
<accession>A0A8J8P5P2</accession>
<sequence>MSLTVKIQRYQLLILLKYSIFVQNLKIACHISELFLFYLFSTERALKFFKAFTQAFYAQSMTAPKQPLGCLPHHYS</sequence>